<name>A0A8D0D3F2_SANLU</name>
<reference evidence="1" key="2">
    <citation type="submission" date="2025-09" db="UniProtKB">
        <authorList>
            <consortium name="Ensembl"/>
        </authorList>
    </citation>
    <scope>IDENTIFICATION</scope>
</reference>
<reference evidence="1" key="1">
    <citation type="submission" date="2025-08" db="UniProtKB">
        <authorList>
            <consortium name="Ensembl"/>
        </authorList>
    </citation>
    <scope>IDENTIFICATION</scope>
</reference>
<evidence type="ECO:0000313" key="1">
    <source>
        <dbReference type="Ensembl" id="ENSSLUP00000035684.1"/>
    </source>
</evidence>
<protein>
    <submittedName>
        <fullName evidence="1">Uncharacterized protein</fullName>
    </submittedName>
</protein>
<dbReference type="Proteomes" id="UP000694568">
    <property type="component" value="Unplaced"/>
</dbReference>
<dbReference type="Ensembl" id="ENSSLUT00000036787.1">
    <property type="protein sequence ID" value="ENSSLUP00000035684.1"/>
    <property type="gene ID" value="ENSSLUG00000015919.1"/>
</dbReference>
<proteinExistence type="predicted"/>
<dbReference type="PANTHER" id="PTHR21301">
    <property type="entry name" value="REVERSE TRANSCRIPTASE"/>
    <property type="match status" value="1"/>
</dbReference>
<organism evidence="1 2">
    <name type="scientific">Sander lucioperca</name>
    <name type="common">Pike-perch</name>
    <name type="synonym">Perca lucioperca</name>
    <dbReference type="NCBI Taxonomy" id="283035"/>
    <lineage>
        <taxon>Eukaryota</taxon>
        <taxon>Metazoa</taxon>
        <taxon>Chordata</taxon>
        <taxon>Craniata</taxon>
        <taxon>Vertebrata</taxon>
        <taxon>Euteleostomi</taxon>
        <taxon>Actinopterygii</taxon>
        <taxon>Neopterygii</taxon>
        <taxon>Teleostei</taxon>
        <taxon>Neoteleostei</taxon>
        <taxon>Acanthomorphata</taxon>
        <taxon>Eupercaria</taxon>
        <taxon>Perciformes</taxon>
        <taxon>Percoidei</taxon>
        <taxon>Percidae</taxon>
        <taxon>Luciopercinae</taxon>
        <taxon>Sander</taxon>
    </lineage>
</organism>
<accession>A0A8D0D3F2</accession>
<dbReference type="PANTHER" id="PTHR21301:SF10">
    <property type="entry name" value="REVERSE TRANSCRIPTASE DOMAIN-CONTAINING PROTEIN"/>
    <property type="match status" value="1"/>
</dbReference>
<evidence type="ECO:0000313" key="2">
    <source>
        <dbReference type="Proteomes" id="UP000694568"/>
    </source>
</evidence>
<dbReference type="GeneTree" id="ENSGT00940000154669"/>
<sequence>TEQSLLLEGWETSKYKVYNNLSKEEREAVMDLSKDNRIVVRPADKGGAVVLQNVGDYESEIKRQLSDLTFYEKLASDPTNRLKIRVHSQLEYHFNNGEFDKNGFEFLKVEHPVIPVVYTLPKIHKGLDIPLKGRPIVSGIGSLTENISAYVDYFIKSEHNNDNYQATKILSRHV</sequence>
<dbReference type="AlphaFoldDB" id="A0A8D0D3F2"/>
<keyword evidence="2" id="KW-1185">Reference proteome</keyword>